<dbReference type="SUPFAM" id="SSF53448">
    <property type="entry name" value="Nucleotide-diphospho-sugar transferases"/>
    <property type="match status" value="1"/>
</dbReference>
<dbReference type="InterPro" id="IPR029044">
    <property type="entry name" value="Nucleotide-diphossugar_trans"/>
</dbReference>
<reference evidence="2" key="1">
    <citation type="submission" date="2022-11" db="EMBL/GenBank/DDBJ databases">
        <title>Refractory cell wall polysaccharides provide important carbon source for microbial heterotrophs in the hadal ocean.</title>
        <authorList>
            <person name="Zhu X."/>
        </authorList>
    </citation>
    <scope>NUCLEOTIDE SEQUENCE</scope>
    <source>
        <strain evidence="2">MTRN7</strain>
    </source>
</reference>
<gene>
    <name evidence="2" type="ORF">OOZ35_01290</name>
</gene>
<evidence type="ECO:0000313" key="2">
    <source>
        <dbReference type="EMBL" id="MDA0176123.1"/>
    </source>
</evidence>
<comment type="caution">
    <text evidence="2">The sequence shown here is derived from an EMBL/GenBank/DDBJ whole genome shotgun (WGS) entry which is preliminary data.</text>
</comment>
<dbReference type="PANTHER" id="PTHR22916">
    <property type="entry name" value="GLYCOSYLTRANSFERASE"/>
    <property type="match status" value="1"/>
</dbReference>
<dbReference type="Pfam" id="PF00535">
    <property type="entry name" value="Glycos_transf_2"/>
    <property type="match status" value="1"/>
</dbReference>
<name>A0ABT4RWC0_9FLAO</name>
<keyword evidence="3" id="KW-1185">Reference proteome</keyword>
<protein>
    <submittedName>
        <fullName evidence="2">Glycosyltransferase</fullName>
    </submittedName>
</protein>
<dbReference type="InterPro" id="IPR001173">
    <property type="entry name" value="Glyco_trans_2-like"/>
</dbReference>
<dbReference type="CDD" id="cd00761">
    <property type="entry name" value="Glyco_tranf_GTA_type"/>
    <property type="match status" value="1"/>
</dbReference>
<feature type="domain" description="Glycosyltransferase 2-like" evidence="1">
    <location>
        <begin position="7"/>
        <end position="145"/>
    </location>
</feature>
<accession>A0ABT4RWC0</accession>
<evidence type="ECO:0000313" key="3">
    <source>
        <dbReference type="Proteomes" id="UP001149142"/>
    </source>
</evidence>
<dbReference type="Gene3D" id="3.90.550.10">
    <property type="entry name" value="Spore Coat Polysaccharide Biosynthesis Protein SpsA, Chain A"/>
    <property type="match status" value="1"/>
</dbReference>
<organism evidence="2 3">
    <name type="scientific">Mesoflavibacter profundi</name>
    <dbReference type="NCBI Taxonomy" id="2708110"/>
    <lineage>
        <taxon>Bacteria</taxon>
        <taxon>Pseudomonadati</taxon>
        <taxon>Bacteroidota</taxon>
        <taxon>Flavobacteriia</taxon>
        <taxon>Flavobacteriales</taxon>
        <taxon>Flavobacteriaceae</taxon>
        <taxon>Mesoflavibacter</taxon>
    </lineage>
</organism>
<dbReference type="EMBL" id="JAPFGC010000002">
    <property type="protein sequence ID" value="MDA0176123.1"/>
    <property type="molecule type" value="Genomic_DNA"/>
</dbReference>
<dbReference type="PANTHER" id="PTHR22916:SF3">
    <property type="entry name" value="UDP-GLCNAC:BETAGAL BETA-1,3-N-ACETYLGLUCOSAMINYLTRANSFERASE-LIKE PROTEIN 1"/>
    <property type="match status" value="1"/>
</dbReference>
<sequence>MNNFLVSIIIPIYNRAHIVKKTLDSITKQSYTNWECVIVDDGSTDHTLDVLHSYQQKDNRFKIYKRPSNYIKGANACRNFGFLQSKGAYINWFDSDDVMLKDFIKLKVEAVTTNTNAVISRNRYANANFTQFRESKFNFSEDTLFKDYALETIELQTCSFLWEKQYLQDKKLFDPQITRYQDNEFHIRMLANKPKLIVLNHVLATIRSGNSDQSQISSLVEENSIKILDIFYYRYQCLKLAFNTTLWNDKTFKRTIAKKAFWMFYSGLKKEKQLKNRIGYVFKYKDQLKFLYTINALSTTEKLKSKGLIIKRVLFR</sequence>
<evidence type="ECO:0000259" key="1">
    <source>
        <dbReference type="Pfam" id="PF00535"/>
    </source>
</evidence>
<proteinExistence type="predicted"/>
<dbReference type="RefSeq" id="WP_106687246.1">
    <property type="nucleotide sequence ID" value="NZ_CP061703.1"/>
</dbReference>
<dbReference type="Proteomes" id="UP001149142">
    <property type="component" value="Unassembled WGS sequence"/>
</dbReference>